<dbReference type="Pfam" id="PF00069">
    <property type="entry name" value="Pkinase"/>
    <property type="match status" value="1"/>
</dbReference>
<dbReference type="OrthoDB" id="334783at2"/>
<dbReference type="GO" id="GO:0004672">
    <property type="term" value="F:protein kinase activity"/>
    <property type="evidence" value="ECO:0007669"/>
    <property type="project" value="InterPro"/>
</dbReference>
<dbReference type="AlphaFoldDB" id="A0A553ZV32"/>
<keyword evidence="2" id="KW-0808">Transferase</keyword>
<evidence type="ECO:0000313" key="2">
    <source>
        <dbReference type="EMBL" id="TSB45344.1"/>
    </source>
</evidence>
<dbReference type="Proteomes" id="UP000318521">
    <property type="component" value="Unassembled WGS sequence"/>
</dbReference>
<feature type="domain" description="Protein kinase" evidence="1">
    <location>
        <begin position="33"/>
        <end position="287"/>
    </location>
</feature>
<dbReference type="PROSITE" id="PS50011">
    <property type="entry name" value="PROTEIN_KINASE_DOM"/>
    <property type="match status" value="1"/>
</dbReference>
<dbReference type="InterPro" id="IPR000719">
    <property type="entry name" value="Prot_kinase_dom"/>
</dbReference>
<accession>A0A553ZV32</accession>
<dbReference type="PANTHER" id="PTHR24347">
    <property type="entry name" value="SERINE/THREONINE-PROTEIN KINASE"/>
    <property type="match status" value="1"/>
</dbReference>
<protein>
    <submittedName>
        <fullName evidence="2">Protein kinase</fullName>
    </submittedName>
</protein>
<dbReference type="Gene3D" id="1.10.510.10">
    <property type="entry name" value="Transferase(Phosphotransferase) domain 1"/>
    <property type="match status" value="1"/>
</dbReference>
<comment type="caution">
    <text evidence="2">The sequence shown here is derived from an EMBL/GenBank/DDBJ whole genome shotgun (WGS) entry which is preliminary data.</text>
</comment>
<organism evidence="2 3">
    <name type="scientific">Alkalicoccobacillus porphyridii</name>
    <dbReference type="NCBI Taxonomy" id="2597270"/>
    <lineage>
        <taxon>Bacteria</taxon>
        <taxon>Bacillati</taxon>
        <taxon>Bacillota</taxon>
        <taxon>Bacilli</taxon>
        <taxon>Bacillales</taxon>
        <taxon>Bacillaceae</taxon>
        <taxon>Alkalicoccobacillus</taxon>
    </lineage>
</organism>
<proteinExistence type="predicted"/>
<dbReference type="EMBL" id="VLXZ01000012">
    <property type="protein sequence ID" value="TSB45344.1"/>
    <property type="molecule type" value="Genomic_DNA"/>
</dbReference>
<sequence>MKPLNQYIGDVSFQLREKHNFDWIKEYGTVFKVFDQQDSGNLCFGIIQNGQKRFLKYAGAKTIHYEGEPEQAVQRLKQAASIYKRLQHESLITFKADVELGEGYALIFEWVEGECLHSHWTFPPPEKYTHPDSPYYRFKQLPITQRLGAMRNILSFHQYVEEQHVVAIDFYDGSILYDFKTDQLFICDIDFYHSKPYINEMGRMWGSNRFMSPEEFELGASIDERTNVYNMGAIAFSLLGGELDRSYEKWEAGEALYKVMIKAVENDPRLRFASVTELLEAWDQSIS</sequence>
<dbReference type="RefSeq" id="WP_143850006.1">
    <property type="nucleotide sequence ID" value="NZ_VLXZ01000012.1"/>
</dbReference>
<dbReference type="SUPFAM" id="SSF56112">
    <property type="entry name" value="Protein kinase-like (PK-like)"/>
    <property type="match status" value="1"/>
</dbReference>
<name>A0A553ZV32_9BACI</name>
<keyword evidence="3" id="KW-1185">Reference proteome</keyword>
<evidence type="ECO:0000313" key="3">
    <source>
        <dbReference type="Proteomes" id="UP000318521"/>
    </source>
</evidence>
<gene>
    <name evidence="2" type="ORF">FN960_16730</name>
</gene>
<dbReference type="GO" id="GO:0005524">
    <property type="term" value="F:ATP binding"/>
    <property type="evidence" value="ECO:0007669"/>
    <property type="project" value="InterPro"/>
</dbReference>
<keyword evidence="2" id="KW-0418">Kinase</keyword>
<dbReference type="InterPro" id="IPR011009">
    <property type="entry name" value="Kinase-like_dom_sf"/>
</dbReference>
<reference evidence="2 3" key="1">
    <citation type="submission" date="2019-07" db="EMBL/GenBank/DDBJ databases">
        <authorList>
            <person name="Park Y.J."/>
            <person name="Jeong S.E."/>
            <person name="Jung H.S."/>
        </authorList>
    </citation>
    <scope>NUCLEOTIDE SEQUENCE [LARGE SCALE GENOMIC DNA]</scope>
    <source>
        <strain evidence="3">P16(2019)</strain>
    </source>
</reference>
<evidence type="ECO:0000259" key="1">
    <source>
        <dbReference type="PROSITE" id="PS50011"/>
    </source>
</evidence>